<comment type="caution">
    <text evidence="1">The sequence shown here is derived from an EMBL/GenBank/DDBJ whole genome shotgun (WGS) entry which is preliminary data.</text>
</comment>
<evidence type="ECO:0008006" key="3">
    <source>
        <dbReference type="Google" id="ProtNLM"/>
    </source>
</evidence>
<evidence type="ECO:0000313" key="1">
    <source>
        <dbReference type="EMBL" id="TCD65958.1"/>
    </source>
</evidence>
<dbReference type="EMBL" id="RWJN01000155">
    <property type="protein sequence ID" value="TCD65958.1"/>
    <property type="molecule type" value="Genomic_DNA"/>
</dbReference>
<protein>
    <recommendedName>
        <fullName evidence="3">F-box domain-containing protein</fullName>
    </recommendedName>
</protein>
<sequence length="321" mass="36543">MDVLPPNGLAENIKINDILEQRYARPVLPEELLEEILVAAWTATSPSLVWLTPISRWLFYGRILQTFVDFQAYEQLRLRWLDCALTYRHLRIRSDDMFAAYLMAFHLRPFMTHCMHLDINFPRYTTYANRDFWFICDLLRGNTGLRSVSIHCSRLYSRGSIAEDPLGPPTLPSVTTLQVTSNIHALDCVDELVSAEGIADAFKPFPNATLLCTNLLSRHVGYESQYLPSLSTLVLDLPPKSSATAVLTPSVVDWEIALPLKRRRLRIRRIVVQTGPLSPVGWSHVQAACDEAAVELVHEVKYARSLTQYCGKYPFVLLVLR</sequence>
<proteinExistence type="predicted"/>
<keyword evidence="2" id="KW-1185">Reference proteome</keyword>
<dbReference type="Proteomes" id="UP000292702">
    <property type="component" value="Unassembled WGS sequence"/>
</dbReference>
<name>A0A4R0RQ73_9APHY</name>
<dbReference type="AlphaFoldDB" id="A0A4R0RQ73"/>
<accession>A0A4R0RQ73</accession>
<evidence type="ECO:0000313" key="2">
    <source>
        <dbReference type="Proteomes" id="UP000292702"/>
    </source>
</evidence>
<reference evidence="1 2" key="1">
    <citation type="submission" date="2018-11" db="EMBL/GenBank/DDBJ databases">
        <title>Genome assembly of Steccherinum ochraceum LE-BIN_3174, the white-rot fungus of the Steccherinaceae family (The Residual Polyporoid clade, Polyporales, Basidiomycota).</title>
        <authorList>
            <person name="Fedorova T.V."/>
            <person name="Glazunova O.A."/>
            <person name="Landesman E.O."/>
            <person name="Moiseenko K.V."/>
            <person name="Psurtseva N.V."/>
            <person name="Savinova O.S."/>
            <person name="Shakhova N.V."/>
            <person name="Tyazhelova T.V."/>
            <person name="Vasina D.V."/>
        </authorList>
    </citation>
    <scope>NUCLEOTIDE SEQUENCE [LARGE SCALE GENOMIC DNA]</scope>
    <source>
        <strain evidence="1 2">LE-BIN_3174</strain>
    </source>
</reference>
<gene>
    <name evidence="1" type="ORF">EIP91_001950</name>
</gene>
<organism evidence="1 2">
    <name type="scientific">Steccherinum ochraceum</name>
    <dbReference type="NCBI Taxonomy" id="92696"/>
    <lineage>
        <taxon>Eukaryota</taxon>
        <taxon>Fungi</taxon>
        <taxon>Dikarya</taxon>
        <taxon>Basidiomycota</taxon>
        <taxon>Agaricomycotina</taxon>
        <taxon>Agaricomycetes</taxon>
        <taxon>Polyporales</taxon>
        <taxon>Steccherinaceae</taxon>
        <taxon>Steccherinum</taxon>
    </lineage>
</organism>